<reference evidence="2" key="1">
    <citation type="submission" date="2022-12" db="EMBL/GenBank/DDBJ databases">
        <authorList>
            <person name="Alioto T."/>
            <person name="Alioto T."/>
            <person name="Gomez Garrido J."/>
        </authorList>
    </citation>
    <scope>NUCLEOTIDE SEQUENCE</scope>
</reference>
<sequence>MKAREPRCLDRPGKRPSLTNFRLLPPTPRVLDGEVGALEGDSARRARGETLTHKTKHILLEKEKYRNVKGKLRGFPFPLRQCKQ</sequence>
<dbReference type="AlphaFoldDB" id="A0AA35JZ77"/>
<gene>
    <name evidence="2" type="ORF">PODLI_1B037899</name>
</gene>
<evidence type="ECO:0000313" key="2">
    <source>
        <dbReference type="EMBL" id="CAI5768876.1"/>
    </source>
</evidence>
<feature type="compositionally biased region" description="Basic and acidic residues" evidence="1">
    <location>
        <begin position="1"/>
        <end position="13"/>
    </location>
</feature>
<name>A0AA35JZ77_9SAUR</name>
<proteinExistence type="predicted"/>
<accession>A0AA35JZ77</accession>
<dbReference type="Proteomes" id="UP001178461">
    <property type="component" value="Chromosome 2"/>
</dbReference>
<dbReference type="EMBL" id="OX395127">
    <property type="protein sequence ID" value="CAI5768876.1"/>
    <property type="molecule type" value="Genomic_DNA"/>
</dbReference>
<keyword evidence="3" id="KW-1185">Reference proteome</keyword>
<feature type="region of interest" description="Disordered" evidence="1">
    <location>
        <begin position="1"/>
        <end position="25"/>
    </location>
</feature>
<organism evidence="2 3">
    <name type="scientific">Podarcis lilfordi</name>
    <name type="common">Lilford's wall lizard</name>
    <dbReference type="NCBI Taxonomy" id="74358"/>
    <lineage>
        <taxon>Eukaryota</taxon>
        <taxon>Metazoa</taxon>
        <taxon>Chordata</taxon>
        <taxon>Craniata</taxon>
        <taxon>Vertebrata</taxon>
        <taxon>Euteleostomi</taxon>
        <taxon>Lepidosauria</taxon>
        <taxon>Squamata</taxon>
        <taxon>Bifurcata</taxon>
        <taxon>Unidentata</taxon>
        <taxon>Episquamata</taxon>
        <taxon>Laterata</taxon>
        <taxon>Lacertibaenia</taxon>
        <taxon>Lacertidae</taxon>
        <taxon>Podarcis</taxon>
    </lineage>
</organism>
<evidence type="ECO:0000313" key="3">
    <source>
        <dbReference type="Proteomes" id="UP001178461"/>
    </source>
</evidence>
<protein>
    <submittedName>
        <fullName evidence="2">Uncharacterized protein</fullName>
    </submittedName>
</protein>
<evidence type="ECO:0000256" key="1">
    <source>
        <dbReference type="SAM" id="MobiDB-lite"/>
    </source>
</evidence>